<evidence type="ECO:0000313" key="2">
    <source>
        <dbReference type="EMBL" id="KAF6175086.1"/>
    </source>
</evidence>
<evidence type="ECO:0000313" key="3">
    <source>
        <dbReference type="Proteomes" id="UP000541444"/>
    </source>
</evidence>
<dbReference type="AlphaFoldDB" id="A0A7J7P6M5"/>
<sequence>MVRPAQQAQQHENIPEKDNWSVPKSVGSLRTLAQSYKSGSPTNLNKYDQALANEDNGENCSSTEEHMSKITQMGTDEAENRDKSINQVDTQAEENQRDIKEYIVDYFTNKFKKQDVIDDGLLFDSINTQLTEEENNTFTFCPTKEETQAAVFSLGGEKSLRNLLIKYQRASGQTISLDKSKIFMEGVPFTRKIIVKGIFGFKEGLLPETYLGILLIQDRVKKAIGGAHKKKGKWVEWQDAIFSGESCTSQVYPQRQRDMGSNVGVKIIKAPQYGQELGLSKQCWKEVTKAVATLQQIYGLQQFYLHATQYGSLETNSDLKT</sequence>
<keyword evidence="3" id="KW-1185">Reference proteome</keyword>
<protein>
    <submittedName>
        <fullName evidence="2">Uncharacterized protein</fullName>
    </submittedName>
</protein>
<reference evidence="2 3" key="1">
    <citation type="journal article" date="2020" name="IScience">
        <title>Genome Sequencing of the Endangered Kingdonia uniflora (Circaeasteraceae, Ranunculales) Reveals Potential Mechanisms of Evolutionary Specialization.</title>
        <authorList>
            <person name="Sun Y."/>
            <person name="Deng T."/>
            <person name="Zhang A."/>
            <person name="Moore M.J."/>
            <person name="Landis J.B."/>
            <person name="Lin N."/>
            <person name="Zhang H."/>
            <person name="Zhang X."/>
            <person name="Huang J."/>
            <person name="Zhang X."/>
            <person name="Sun H."/>
            <person name="Wang H."/>
        </authorList>
    </citation>
    <scope>NUCLEOTIDE SEQUENCE [LARGE SCALE GENOMIC DNA]</scope>
    <source>
        <strain evidence="2">TB1705</strain>
        <tissue evidence="2">Leaf</tissue>
    </source>
</reference>
<dbReference type="EMBL" id="JACGCM010000218">
    <property type="protein sequence ID" value="KAF6175086.1"/>
    <property type="molecule type" value="Genomic_DNA"/>
</dbReference>
<dbReference type="Proteomes" id="UP000541444">
    <property type="component" value="Unassembled WGS sequence"/>
</dbReference>
<name>A0A7J7P6M5_9MAGN</name>
<feature type="region of interest" description="Disordered" evidence="1">
    <location>
        <begin position="1"/>
        <end position="26"/>
    </location>
</feature>
<evidence type="ECO:0000256" key="1">
    <source>
        <dbReference type="SAM" id="MobiDB-lite"/>
    </source>
</evidence>
<comment type="caution">
    <text evidence="2">The sequence shown here is derived from an EMBL/GenBank/DDBJ whole genome shotgun (WGS) entry which is preliminary data.</text>
</comment>
<feature type="compositionally biased region" description="Polar residues" evidence="1">
    <location>
        <begin position="1"/>
        <end position="12"/>
    </location>
</feature>
<gene>
    <name evidence="2" type="ORF">GIB67_038999</name>
</gene>
<organism evidence="2 3">
    <name type="scientific">Kingdonia uniflora</name>
    <dbReference type="NCBI Taxonomy" id="39325"/>
    <lineage>
        <taxon>Eukaryota</taxon>
        <taxon>Viridiplantae</taxon>
        <taxon>Streptophyta</taxon>
        <taxon>Embryophyta</taxon>
        <taxon>Tracheophyta</taxon>
        <taxon>Spermatophyta</taxon>
        <taxon>Magnoliopsida</taxon>
        <taxon>Ranunculales</taxon>
        <taxon>Circaeasteraceae</taxon>
        <taxon>Kingdonia</taxon>
    </lineage>
</organism>
<accession>A0A7J7P6M5</accession>
<proteinExistence type="predicted"/>